<dbReference type="PROSITE" id="PS52019">
    <property type="entry name" value="PKS_MFAS_DH"/>
    <property type="match status" value="2"/>
</dbReference>
<evidence type="ECO:0000313" key="13">
    <source>
        <dbReference type="EMBL" id="MEU7075021.1"/>
    </source>
</evidence>
<dbReference type="SMART" id="SM00827">
    <property type="entry name" value="PKS_AT"/>
    <property type="match status" value="2"/>
</dbReference>
<dbReference type="InterPro" id="IPR049551">
    <property type="entry name" value="PKS_DH_C"/>
</dbReference>
<dbReference type="InterPro" id="IPR049900">
    <property type="entry name" value="PKS_mFAS_DH"/>
</dbReference>
<feature type="region of interest" description="Disordered" evidence="9">
    <location>
        <begin position="1995"/>
        <end position="2028"/>
    </location>
</feature>
<dbReference type="Pfam" id="PF22621">
    <property type="entry name" value="CurL-like_PKS_C"/>
    <property type="match status" value="1"/>
</dbReference>
<feature type="compositionally biased region" description="Gly residues" evidence="9">
    <location>
        <begin position="162"/>
        <end position="182"/>
    </location>
</feature>
<keyword evidence="5" id="KW-0045">Antibiotic biosynthesis</keyword>
<dbReference type="InterPro" id="IPR014031">
    <property type="entry name" value="Ketoacyl_synth_C"/>
</dbReference>
<dbReference type="InterPro" id="IPR050091">
    <property type="entry name" value="PKS_NRPS_Biosynth_Enz"/>
</dbReference>
<evidence type="ECO:0000256" key="4">
    <source>
        <dbReference type="ARBA" id="ARBA00022679"/>
    </source>
</evidence>
<dbReference type="InterPro" id="IPR016035">
    <property type="entry name" value="Acyl_Trfase/lysoPLipase"/>
</dbReference>
<dbReference type="Pfam" id="PF21089">
    <property type="entry name" value="PKS_DH_N"/>
    <property type="match status" value="2"/>
</dbReference>
<dbReference type="InterPro" id="IPR016039">
    <property type="entry name" value="Thiolase-like"/>
</dbReference>
<dbReference type="SUPFAM" id="SSF52151">
    <property type="entry name" value="FabD/lysophospholipase-like"/>
    <property type="match status" value="2"/>
</dbReference>
<dbReference type="SMART" id="SM00822">
    <property type="entry name" value="PKS_KR"/>
    <property type="match status" value="1"/>
</dbReference>
<dbReference type="InterPro" id="IPR049552">
    <property type="entry name" value="PKS_DH_N"/>
</dbReference>
<evidence type="ECO:0000256" key="2">
    <source>
        <dbReference type="ARBA" id="ARBA00022450"/>
    </source>
</evidence>
<feature type="domain" description="Carrier" evidence="10">
    <location>
        <begin position="988"/>
        <end position="1063"/>
    </location>
</feature>
<dbReference type="Gene3D" id="1.10.1200.10">
    <property type="entry name" value="ACP-like"/>
    <property type="match status" value="2"/>
</dbReference>
<evidence type="ECO:0000259" key="12">
    <source>
        <dbReference type="PROSITE" id="PS52019"/>
    </source>
</evidence>
<reference evidence="13 14" key="1">
    <citation type="submission" date="2024-06" db="EMBL/GenBank/DDBJ databases">
        <title>The Natural Products Discovery Center: Release of the First 8490 Sequenced Strains for Exploring Actinobacteria Biosynthetic Diversity.</title>
        <authorList>
            <person name="Kalkreuter E."/>
            <person name="Kautsar S.A."/>
            <person name="Yang D."/>
            <person name="Bader C.D."/>
            <person name="Teijaro C.N."/>
            <person name="Fluegel L."/>
            <person name="Davis C.M."/>
            <person name="Simpson J.R."/>
            <person name="Lauterbach L."/>
            <person name="Steele A.D."/>
            <person name="Gui C."/>
            <person name="Meng S."/>
            <person name="Li G."/>
            <person name="Viehrig K."/>
            <person name="Ye F."/>
            <person name="Su P."/>
            <person name="Kiefer A.F."/>
            <person name="Nichols A."/>
            <person name="Cepeda A.J."/>
            <person name="Yan W."/>
            <person name="Fan B."/>
            <person name="Jiang Y."/>
            <person name="Adhikari A."/>
            <person name="Zheng C.-J."/>
            <person name="Schuster L."/>
            <person name="Cowan T.M."/>
            <person name="Smanski M.J."/>
            <person name="Chevrette M.G."/>
            <person name="De Carvalho L.P.S."/>
            <person name="Shen B."/>
        </authorList>
    </citation>
    <scope>NUCLEOTIDE SEQUENCE [LARGE SCALE GENOMIC DNA]</scope>
    <source>
        <strain evidence="13 14">NPDC045974</strain>
    </source>
</reference>
<dbReference type="CDD" id="cd00833">
    <property type="entry name" value="PKS"/>
    <property type="match status" value="1"/>
</dbReference>
<dbReference type="InterPro" id="IPR014030">
    <property type="entry name" value="Ketoacyl_synth_N"/>
</dbReference>
<evidence type="ECO:0000259" key="10">
    <source>
        <dbReference type="PROSITE" id="PS50075"/>
    </source>
</evidence>
<dbReference type="InterPro" id="IPR032821">
    <property type="entry name" value="PKS_assoc"/>
</dbReference>
<dbReference type="Gene3D" id="3.30.70.3290">
    <property type="match status" value="2"/>
</dbReference>
<proteinExistence type="predicted"/>
<feature type="domain" description="Ketosynthase family 3 (KS3)" evidence="11">
    <location>
        <begin position="1093"/>
        <end position="1519"/>
    </location>
</feature>
<dbReference type="InterPro" id="IPR013968">
    <property type="entry name" value="PKS_KR"/>
</dbReference>
<dbReference type="Pfam" id="PF00550">
    <property type="entry name" value="PP-binding"/>
    <property type="match status" value="2"/>
</dbReference>
<dbReference type="InterPro" id="IPR009081">
    <property type="entry name" value="PP-bd_ACP"/>
</dbReference>
<evidence type="ECO:0000256" key="3">
    <source>
        <dbReference type="ARBA" id="ARBA00022553"/>
    </source>
</evidence>
<dbReference type="InterPro" id="IPR036736">
    <property type="entry name" value="ACP-like_sf"/>
</dbReference>
<evidence type="ECO:0000256" key="6">
    <source>
        <dbReference type="ARBA" id="ARBA00023268"/>
    </source>
</evidence>
<dbReference type="InterPro" id="IPR018201">
    <property type="entry name" value="Ketoacyl_synth_AS"/>
</dbReference>
<dbReference type="Pfam" id="PF02801">
    <property type="entry name" value="Ketoacyl-synt_C"/>
    <property type="match status" value="1"/>
</dbReference>
<feature type="region of interest" description="C-terminal hotdog fold" evidence="8">
    <location>
        <begin position="403"/>
        <end position="541"/>
    </location>
</feature>
<dbReference type="InterPro" id="IPR006162">
    <property type="entry name" value="Ppantetheine_attach_site"/>
</dbReference>
<comment type="pathway">
    <text evidence="1">Antibiotic biosynthesis.</text>
</comment>
<keyword evidence="2" id="KW-0596">Phosphopantetheine</keyword>
<dbReference type="Pfam" id="PF22953">
    <property type="entry name" value="SpnB_Rossmann"/>
    <property type="match status" value="1"/>
</dbReference>
<feature type="compositionally biased region" description="Low complexity" evidence="9">
    <location>
        <begin position="2014"/>
        <end position="2024"/>
    </location>
</feature>
<dbReference type="InterPro" id="IPR020806">
    <property type="entry name" value="PKS_PP-bd"/>
</dbReference>
<dbReference type="Gene3D" id="3.40.47.10">
    <property type="match status" value="1"/>
</dbReference>
<dbReference type="PROSITE" id="PS50075">
    <property type="entry name" value="CARRIER"/>
    <property type="match status" value="2"/>
</dbReference>
<dbReference type="InterPro" id="IPR055123">
    <property type="entry name" value="SpnB-like_Rossmann"/>
</dbReference>
<dbReference type="PANTHER" id="PTHR43775:SF51">
    <property type="entry name" value="INACTIVE PHENOLPHTHIOCEROL SYNTHESIS POLYKETIDE SYNTHASE TYPE I PKS1-RELATED"/>
    <property type="match status" value="1"/>
</dbReference>
<dbReference type="Gene3D" id="3.40.366.10">
    <property type="entry name" value="Malonyl-Coenzyme A Acyl Carrier Protein, domain 2"/>
    <property type="match status" value="3"/>
</dbReference>
<dbReference type="EMBL" id="JBEZAE010000032">
    <property type="protein sequence ID" value="MEU7075021.1"/>
    <property type="molecule type" value="Genomic_DNA"/>
</dbReference>
<dbReference type="SMART" id="SM00823">
    <property type="entry name" value="PKS_PP"/>
    <property type="match status" value="2"/>
</dbReference>
<dbReference type="Proteomes" id="UP001551329">
    <property type="component" value="Unassembled WGS sequence"/>
</dbReference>
<dbReference type="InterPro" id="IPR020807">
    <property type="entry name" value="PKS_DH"/>
</dbReference>
<dbReference type="InterPro" id="IPR020841">
    <property type="entry name" value="PKS_Beta-ketoAc_synthase_dom"/>
</dbReference>
<feature type="region of interest" description="Disordered" evidence="9">
    <location>
        <begin position="146"/>
        <end position="185"/>
    </location>
</feature>
<dbReference type="SUPFAM" id="SSF53901">
    <property type="entry name" value="Thiolase-like"/>
    <property type="match status" value="1"/>
</dbReference>
<organism evidence="13 14">
    <name type="scientific">Streptomyces narbonensis</name>
    <dbReference type="NCBI Taxonomy" id="67333"/>
    <lineage>
        <taxon>Bacteria</taxon>
        <taxon>Bacillati</taxon>
        <taxon>Actinomycetota</taxon>
        <taxon>Actinomycetes</taxon>
        <taxon>Kitasatosporales</taxon>
        <taxon>Streptomycetaceae</taxon>
        <taxon>Streptomyces</taxon>
    </lineage>
</organism>
<dbReference type="PROSITE" id="PS00606">
    <property type="entry name" value="KS3_1"/>
    <property type="match status" value="1"/>
</dbReference>
<feature type="domain" description="PKS/mFAS DH" evidence="12">
    <location>
        <begin position="265"/>
        <end position="541"/>
    </location>
</feature>
<dbReference type="SMART" id="SM00825">
    <property type="entry name" value="PKS_KS"/>
    <property type="match status" value="1"/>
</dbReference>
<dbReference type="Pfam" id="PF16197">
    <property type="entry name" value="KAsynt_C_assoc"/>
    <property type="match status" value="1"/>
</dbReference>
<dbReference type="InterPro" id="IPR016036">
    <property type="entry name" value="Malonyl_transacylase_ACP-bd"/>
</dbReference>
<dbReference type="Pfam" id="PF00109">
    <property type="entry name" value="ketoacyl-synt"/>
    <property type="match status" value="1"/>
</dbReference>
<dbReference type="InterPro" id="IPR042104">
    <property type="entry name" value="PKS_dehydratase_sf"/>
</dbReference>
<dbReference type="Gene3D" id="3.10.129.110">
    <property type="entry name" value="Polyketide synthase dehydratase"/>
    <property type="match status" value="3"/>
</dbReference>
<evidence type="ECO:0000256" key="8">
    <source>
        <dbReference type="PROSITE-ProRule" id="PRU01363"/>
    </source>
</evidence>
<protein>
    <submittedName>
        <fullName evidence="13">SDR family NAD(P)-dependent oxidoreductase</fullName>
    </submittedName>
</protein>
<feature type="region of interest" description="C-terminal hotdog fold" evidence="8">
    <location>
        <begin position="2190"/>
        <end position="2376"/>
    </location>
</feature>
<evidence type="ECO:0000256" key="9">
    <source>
        <dbReference type="SAM" id="MobiDB-lite"/>
    </source>
</evidence>
<name>A0ABV3CJQ9_9ACTN</name>
<keyword evidence="6" id="KW-0511">Multifunctional enzyme</keyword>
<dbReference type="SUPFAM" id="SSF55048">
    <property type="entry name" value="Probable ACP-binding domain of malonyl-CoA ACP transacylase"/>
    <property type="match status" value="1"/>
</dbReference>
<accession>A0ABV3CJQ9</accession>
<dbReference type="Pfam" id="PF14765">
    <property type="entry name" value="PS-DH"/>
    <property type="match status" value="2"/>
</dbReference>
<feature type="active site" description="Proton acceptor; for dehydratase activity" evidence="8">
    <location>
        <position position="297"/>
    </location>
</feature>
<evidence type="ECO:0000256" key="5">
    <source>
        <dbReference type="ARBA" id="ARBA00023194"/>
    </source>
</evidence>
<gene>
    <name evidence="13" type="ORF">AB0A88_33525</name>
</gene>
<evidence type="ECO:0000313" key="14">
    <source>
        <dbReference type="Proteomes" id="UP001551329"/>
    </source>
</evidence>
<dbReference type="Gene3D" id="3.40.50.720">
    <property type="entry name" value="NAD(P)-binding Rossmann-like Domain"/>
    <property type="match status" value="1"/>
</dbReference>
<keyword evidence="7" id="KW-0012">Acyltransferase</keyword>
<dbReference type="SMART" id="SM01294">
    <property type="entry name" value="PKS_PP_betabranch"/>
    <property type="match status" value="2"/>
</dbReference>
<feature type="region of interest" description="N-terminal hotdog fold" evidence="8">
    <location>
        <begin position="2028"/>
        <end position="2151"/>
    </location>
</feature>
<keyword evidence="14" id="KW-1185">Reference proteome</keyword>
<comment type="caution">
    <text evidence="8">Lacks conserved residue(s) required for the propagation of feature annotation.</text>
</comment>
<feature type="compositionally biased region" description="Low complexity" evidence="9">
    <location>
        <begin position="1995"/>
        <end position="2006"/>
    </location>
</feature>
<feature type="domain" description="PKS/mFAS DH" evidence="12">
    <location>
        <begin position="2028"/>
        <end position="2376"/>
    </location>
</feature>
<comment type="caution">
    <text evidence="13">The sequence shown here is derived from an EMBL/GenBank/DDBJ whole genome shotgun (WGS) entry which is preliminary data.</text>
</comment>
<feature type="region of interest" description="N-terminal hotdog fold" evidence="8">
    <location>
        <begin position="265"/>
        <end position="388"/>
    </location>
</feature>
<evidence type="ECO:0000256" key="1">
    <source>
        <dbReference type="ARBA" id="ARBA00004792"/>
    </source>
</evidence>
<feature type="active site" description="Proton donor; for dehydratase activity" evidence="8">
    <location>
        <position position="464"/>
    </location>
</feature>
<dbReference type="SMART" id="SM00826">
    <property type="entry name" value="PKS_DH"/>
    <property type="match status" value="2"/>
</dbReference>
<feature type="domain" description="Carrier" evidence="10">
    <location>
        <begin position="2334"/>
        <end position="2409"/>
    </location>
</feature>
<feature type="region of interest" description="Disordered" evidence="9">
    <location>
        <begin position="2147"/>
        <end position="2172"/>
    </location>
</feature>
<dbReference type="PANTHER" id="PTHR43775">
    <property type="entry name" value="FATTY ACID SYNTHASE"/>
    <property type="match status" value="1"/>
</dbReference>
<dbReference type="Pfam" id="PF00698">
    <property type="entry name" value="Acyl_transf_1"/>
    <property type="match status" value="2"/>
</dbReference>
<evidence type="ECO:0000259" key="11">
    <source>
        <dbReference type="PROSITE" id="PS52004"/>
    </source>
</evidence>
<keyword evidence="3" id="KW-0597">Phosphoprotein</keyword>
<dbReference type="InterPro" id="IPR001227">
    <property type="entry name" value="Ac_transferase_dom_sf"/>
</dbReference>
<dbReference type="SUPFAM" id="SSF51735">
    <property type="entry name" value="NAD(P)-binding Rossmann-fold domains"/>
    <property type="match status" value="2"/>
</dbReference>
<dbReference type="InterPro" id="IPR036291">
    <property type="entry name" value="NAD(P)-bd_dom_sf"/>
</dbReference>
<keyword evidence="4" id="KW-0808">Transferase</keyword>
<dbReference type="PROSITE" id="PS00012">
    <property type="entry name" value="PHOSPHOPANTETHEINE"/>
    <property type="match status" value="2"/>
</dbReference>
<dbReference type="PROSITE" id="PS52004">
    <property type="entry name" value="KS3_2"/>
    <property type="match status" value="1"/>
</dbReference>
<dbReference type="Pfam" id="PF08659">
    <property type="entry name" value="KR"/>
    <property type="match status" value="1"/>
</dbReference>
<dbReference type="SUPFAM" id="SSF47336">
    <property type="entry name" value="ACP-like"/>
    <property type="match status" value="2"/>
</dbReference>
<dbReference type="InterPro" id="IPR057326">
    <property type="entry name" value="KR_dom"/>
</dbReference>
<dbReference type="CDD" id="cd08956">
    <property type="entry name" value="KR_3_FAS_SDR_x"/>
    <property type="match status" value="1"/>
</dbReference>
<dbReference type="InterPro" id="IPR014043">
    <property type="entry name" value="Acyl_transferase_dom"/>
</dbReference>
<evidence type="ECO:0000256" key="7">
    <source>
        <dbReference type="ARBA" id="ARBA00023315"/>
    </source>
</evidence>
<sequence>MLAGREQRAAIAALNGPRSVVISGDGDAVAEIAAELEQQGRRTKQLTVSHAFHSPHMDGMLDAFGEAASRLTFDAPRITVVSTLTGRLASGDDLRTAAYWTEQVRGTVRFADAVATLVDEGVTTFVELGPDGVLTALADGLIDGPRGANGSDVSHRSHVTDGSGGTGGSGGPGRSDGSGPANGGSEAVVAVPLLRRDRPEDRTLITALGRLHVRGVAVDWDAFYEGTGARRVDLPTYAFRTDRYWLEPGTAATGAEALGLGSVVHPLLGAAVTVAGAEETLFTSRVSLRTHPWLADHTVLDSLPFPGTAFVELVLAAGEQVGAGQVEELTLAAPLVLPERGGVQLQVVVGGAEESSGRRAVEVYGRLEGEGSWALHASGALVPRALASVAGDAGLSVWPPAGATEVELDGVYGRLLERGYEYGQTFQGLRRLWKGEGELFAEVALEEGQRADAGLFAVHPALLDAALHSLLPGVADEVGQEGFPFSWSGVNVDATGASVLRVRLATTGPDTVSLTLADGLGGPVGSVGALVLRPLSREALRAAGSSRDGLFRVEWRPVPVSAGQRPPDDAVTVRLTPGAADGSGLADAARGAVADVLARVQEFLADESSAGSRLVVVTRGAVGVEGEGVADLAHAGVWGLVRSVQAEHPGRVVLVDVEDEAGVAVALASGEDQAAVRGGRVLVPRLVRADVAPAEPSVDWGRGTVLVTGATGALGSVAARHLVQERGARRLLLVSRRGAEAPGAAELAEELTAEGAEVVFAAVDVTDRAAMAGVVAAIPAESPLSAVVHTAGVSDDATVETLTAERLDAVLRPKIDAVWNLHELTKDLALDAFVVYSSLAGLLGTAGQANYAAGNTFLDALMEQRRASGLAGVSLAWGLWAESSALSGHLGEADLKRLARSGLLALGSKDAMELFDAATAVGAAGAVYAVTRMDTAALRAQGSESLSAMLRGLVPPAPRRAAAGATAAGGSSALADRLAGLDRPERERAILELVRGVVAGVLGHADQGAVEAERAFQELGFDSLTAVELRNRLNAATGLRLPTTLVFDHPSPAALATHLLGEFSATDDQVQAVAERGASARDIATATATGEGDDPIAIVGMACRYPGGVSSPQDLWRLVAEGTDAISEFPVNRGWDLDSLYDPDPERIGTSYVRHGGFLHRADGFDADFFGMSPREALATDPQQRLLLETAWEAVESAGIVPATLRGSRTGVFAGVMYHDYGVGAQNIPDDLEGYLAAGIAGSVASGRVSYALGLEGPAITVDTACSSSLVALHTAAHALRRGECDLALAGGVTVMSSPLTFVEFSRQRGLSTDGRCKPFAASADGTGWSEGVGLLLVERLSDAERNGHRVLAVLRGSAVNQDGASNGLTAPNGPAQERVIRQALANAGLSTSDVDAVEAHGTGTRLGDPIEAQALLATYGQDRAEERPLYLGSLKSNIGHAQAAAGVGGVIKMIESMRHGVLPKTLHVDEPSPHVDWEAGAVSLLTEEREWPEVRRPRRAAVSSFGISGTNAHVIIEQAPQPRRVPEPVPVPAPVPVSVPVPEGDDEAVVASVAALPAVPWLLSGKSGDALEAQAARLATFAESDGTAVEHVGWSLATRRSVFEHRAVVVGGDREALVAGLRALAAGAEAPGVVRGTARESVRTGFVFTGQGAQRVGMGQGLYDSFPAFARAFDAVAAQLDGHLARPLREVIETGDELDLTGYTQPALFAVEVALFRLLESWGVTPDFVAGHSIGELAAAHAAGVLSLEDACLLVASRARLMQALPGGGAMLAVRAGEEEVAGLLAGREHQVAIAAVNGPASVVISGDADAVAEIAGGLEELGHRIRSLTVSHAFHSPHMEGMLDTFQQVAEGLTYHEPRIPVVSTLTGRLAAGDDLRSAAYWTNQVRSAVRYGDAVATLAGLGVTTLLELGPDSALTAMTDGVRPEGAATAMTAVPALRRGRPEAETLLAALALLHTRGVRVDWSAFYGDDGDRPHVDLPTYSFRHRRHWLESGPMRSGPMRSGSGAGSGAVGSRRAGSEAAPGGHPILGTPVALAGSGETVFSGRVSLATHPWLAGHAVRDAVVVSAATLVDMAVRAGDATGATVLDALSLRAPLVIAREGAVETQVRVGAPDESGRRSLAVHARPDRPGAGWALHAEGLLAGGGADADEEQHGYAASDSGGGETARNAPEVRVPEELLPDVPRFGLHPALLDAAVLGHPFPAGGAGSVLVPAEWRGVRLHATGAATARVLLAETGESTATVRLTDPAGRPVITVESLGYREVPLEEFAPANPSAGEEQTVEAGAGGAVGPVRRVIEPAAVATTATGPAASGATEPFAELLAAMPREARREALLDLVRGEVAAVLGHFDPLAIEPERAFQDLGFDSLIAVDLRNRLGRAIGSELPATLVFDHPTPDALTDHLLVHLAAVQEEANVRSTLAGLDRLESALPGMAGDGALRASVAARLQGLLVQLTGEGRPGGAPALSSLTTLTALTDPTGLPEGGDDLAARLADATTDDLFALIDGELDPSTD</sequence>